<protein>
    <submittedName>
        <fullName evidence="1">Uncharacterized protein</fullName>
    </submittedName>
</protein>
<dbReference type="EMBL" id="CP115920">
    <property type="protein sequence ID" value="XCD16938.1"/>
    <property type="molecule type" value="Genomic_DNA"/>
</dbReference>
<organism evidence="1">
    <name type="scientific">Vibrio chaetopteri</name>
    <dbReference type="NCBI Taxonomy" id="3016528"/>
    <lineage>
        <taxon>Bacteria</taxon>
        <taxon>Pseudomonadati</taxon>
        <taxon>Pseudomonadota</taxon>
        <taxon>Gammaproteobacteria</taxon>
        <taxon>Vibrionales</taxon>
        <taxon>Vibrionaceae</taxon>
        <taxon>Vibrio</taxon>
    </lineage>
</organism>
<accession>A0AAU8BKS8</accession>
<reference evidence="1" key="1">
    <citation type="submission" date="2023-01" db="EMBL/GenBank/DDBJ databases">
        <title>Vibrio sp. CB1-14 genome sequencing.</title>
        <authorList>
            <person name="Otstavnykh N."/>
            <person name="Isaeva M."/>
            <person name="Meleshko D."/>
        </authorList>
    </citation>
    <scope>NUCLEOTIDE SEQUENCE</scope>
    <source>
        <strain evidence="1">CB1-14</strain>
    </source>
</reference>
<dbReference type="KEGG" id="vck:PG915_05235"/>
<evidence type="ECO:0000313" key="1">
    <source>
        <dbReference type="EMBL" id="XCD16938.1"/>
    </source>
</evidence>
<dbReference type="AlphaFoldDB" id="A0AAU8BKS8"/>
<proteinExistence type="predicted"/>
<dbReference type="RefSeq" id="WP_353498162.1">
    <property type="nucleotide sequence ID" value="NZ_CP115920.1"/>
</dbReference>
<gene>
    <name evidence="1" type="ORF">PG915_05235</name>
</gene>
<name>A0AAU8BKS8_9VIBR</name>
<sequence>MESCTLTLWMHTSEHQFVLGWGPIQSMQDSTECWDDVEPSTEPSSISLTIRRPDGAIDSKMVDMATVAELITQWETIVETEQDLDLHW</sequence>